<evidence type="ECO:0000313" key="4">
    <source>
        <dbReference type="EMBL" id="SDW38616.1"/>
    </source>
</evidence>
<organism evidence="4 5">
    <name type="scientific">Litoreibacter albidus</name>
    <dbReference type="NCBI Taxonomy" id="670155"/>
    <lineage>
        <taxon>Bacteria</taxon>
        <taxon>Pseudomonadati</taxon>
        <taxon>Pseudomonadota</taxon>
        <taxon>Alphaproteobacteria</taxon>
        <taxon>Rhodobacterales</taxon>
        <taxon>Roseobacteraceae</taxon>
        <taxon>Litoreibacter</taxon>
    </lineage>
</organism>
<dbReference type="Proteomes" id="UP000199441">
    <property type="component" value="Unassembled WGS sequence"/>
</dbReference>
<dbReference type="PROSITE" id="PS00583">
    <property type="entry name" value="PFKB_KINASES_1"/>
    <property type="match status" value="1"/>
</dbReference>
<evidence type="ECO:0000256" key="2">
    <source>
        <dbReference type="ARBA" id="ARBA00022777"/>
    </source>
</evidence>
<dbReference type="Gene3D" id="3.40.1190.20">
    <property type="match status" value="1"/>
</dbReference>
<dbReference type="AlphaFoldDB" id="A0A1H2T3S4"/>
<gene>
    <name evidence="4" type="ORF">SAMN04488001_1054</name>
</gene>
<sequence length="312" mass="32939">MGGDQVDDLLNPRPWPAFKSAMNNTPDILCIGAVLWDIIGRHDNDMQRGHDRPGRITRLPGGVAMNIAMALQAYGMTPALLTAIGQDAEGDELLRACADMGMITDHIHRPDGLPTDRYMAIEGRNGLIAAIADAHSLEKSGDAILAPMQDALSGWTGLVALDGNLTVELLTQIATDQRFAETDLRIAPASPGKAERLRPFLSHPTATLYVNMEEAALLLDTSFADSTAAASALLGQGLYRALVTNGAEAASLAFGDNLLTFTPPKVQVKRITGAGDTFMAAHIAAEAQGADPESALQNAMSATATYISGDSY</sequence>
<evidence type="ECO:0000313" key="5">
    <source>
        <dbReference type="Proteomes" id="UP000199441"/>
    </source>
</evidence>
<dbReference type="GO" id="GO:0016301">
    <property type="term" value="F:kinase activity"/>
    <property type="evidence" value="ECO:0007669"/>
    <property type="project" value="UniProtKB-KW"/>
</dbReference>
<dbReference type="InterPro" id="IPR002173">
    <property type="entry name" value="Carboh/pur_kinase_PfkB_CS"/>
</dbReference>
<evidence type="ECO:0000256" key="1">
    <source>
        <dbReference type="ARBA" id="ARBA00022679"/>
    </source>
</evidence>
<evidence type="ECO:0000259" key="3">
    <source>
        <dbReference type="Pfam" id="PF00294"/>
    </source>
</evidence>
<dbReference type="PANTHER" id="PTHR10584">
    <property type="entry name" value="SUGAR KINASE"/>
    <property type="match status" value="1"/>
</dbReference>
<keyword evidence="5" id="KW-1185">Reference proteome</keyword>
<dbReference type="SUPFAM" id="SSF53613">
    <property type="entry name" value="Ribokinase-like"/>
    <property type="match status" value="1"/>
</dbReference>
<dbReference type="Pfam" id="PF00294">
    <property type="entry name" value="PfkB"/>
    <property type="match status" value="1"/>
</dbReference>
<reference evidence="5" key="1">
    <citation type="submission" date="2016-10" db="EMBL/GenBank/DDBJ databases">
        <authorList>
            <person name="Varghese N."/>
            <person name="Submissions S."/>
        </authorList>
    </citation>
    <scope>NUCLEOTIDE SEQUENCE [LARGE SCALE GENOMIC DNA]</scope>
    <source>
        <strain evidence="5">DSM 26922</strain>
    </source>
</reference>
<feature type="domain" description="Carbohydrate kinase PfkB" evidence="3">
    <location>
        <begin position="27"/>
        <end position="302"/>
    </location>
</feature>
<proteinExistence type="predicted"/>
<keyword evidence="1" id="KW-0808">Transferase</keyword>
<dbReference type="InterPro" id="IPR029056">
    <property type="entry name" value="Ribokinase-like"/>
</dbReference>
<dbReference type="EMBL" id="FNOI01000001">
    <property type="protein sequence ID" value="SDW38616.1"/>
    <property type="molecule type" value="Genomic_DNA"/>
</dbReference>
<dbReference type="STRING" id="670155.SAMN04488001_1054"/>
<protein>
    <submittedName>
        <fullName evidence="4">Sugar or nucleoside kinase, ribokinase family</fullName>
    </submittedName>
</protein>
<name>A0A1H2T3S4_9RHOB</name>
<dbReference type="InterPro" id="IPR011611">
    <property type="entry name" value="PfkB_dom"/>
</dbReference>
<dbReference type="PANTHER" id="PTHR10584:SF166">
    <property type="entry name" value="RIBOKINASE"/>
    <property type="match status" value="1"/>
</dbReference>
<accession>A0A1H2T3S4</accession>
<keyword evidence="2 4" id="KW-0418">Kinase</keyword>